<accession>A0A645EUH5</accession>
<dbReference type="EMBL" id="VSSQ01051600">
    <property type="protein sequence ID" value="MPN05688.1"/>
    <property type="molecule type" value="Genomic_DNA"/>
</dbReference>
<protein>
    <submittedName>
        <fullName evidence="1">Uncharacterized protein</fullName>
    </submittedName>
</protein>
<evidence type="ECO:0000313" key="1">
    <source>
        <dbReference type="EMBL" id="MPN05688.1"/>
    </source>
</evidence>
<name>A0A645EUH5_9ZZZZ</name>
<proteinExistence type="predicted"/>
<reference evidence="1" key="1">
    <citation type="submission" date="2019-08" db="EMBL/GenBank/DDBJ databases">
        <authorList>
            <person name="Kucharzyk K."/>
            <person name="Murdoch R.W."/>
            <person name="Higgins S."/>
            <person name="Loffler F."/>
        </authorList>
    </citation>
    <scope>NUCLEOTIDE SEQUENCE</scope>
</reference>
<dbReference type="AlphaFoldDB" id="A0A645EUH5"/>
<organism evidence="1">
    <name type="scientific">bioreactor metagenome</name>
    <dbReference type="NCBI Taxonomy" id="1076179"/>
    <lineage>
        <taxon>unclassified sequences</taxon>
        <taxon>metagenomes</taxon>
        <taxon>ecological metagenomes</taxon>
    </lineage>
</organism>
<comment type="caution">
    <text evidence="1">The sequence shown here is derived from an EMBL/GenBank/DDBJ whole genome shotgun (WGS) entry which is preliminary data.</text>
</comment>
<sequence length="130" mass="15382">MDETPYIGVRPVQYGRERPSRSVWGERMPLPLELDGKKSNDSHSVYNLDKKGEIYISPRLYSWEFHLDEFTFLESLFAIWSWCDIFSVKYGTLTKVVSQKYPSSCIDKKGERNDSPRRLYLYSRTGRKRT</sequence>
<gene>
    <name evidence="1" type="ORF">SDC9_152941</name>
</gene>